<comment type="caution">
    <text evidence="8">The sequence shown here is derived from an EMBL/GenBank/DDBJ whole genome shotgun (WGS) entry which is preliminary data.</text>
</comment>
<organism evidence="8 9">
    <name type="scientific">Peptococcus simiae</name>
    <dbReference type="NCBI Taxonomy" id="1643805"/>
    <lineage>
        <taxon>Bacteria</taxon>
        <taxon>Bacillati</taxon>
        <taxon>Bacillota</taxon>
        <taxon>Clostridia</taxon>
        <taxon>Eubacteriales</taxon>
        <taxon>Peptococcaceae</taxon>
        <taxon>Peptococcus</taxon>
    </lineage>
</organism>
<dbReference type="Proteomes" id="UP001631949">
    <property type="component" value="Unassembled WGS sequence"/>
</dbReference>
<dbReference type="SMART" id="SM00382">
    <property type="entry name" value="AAA"/>
    <property type="match status" value="1"/>
</dbReference>
<dbReference type="PROSITE" id="PS00211">
    <property type="entry name" value="ABC_TRANSPORTER_1"/>
    <property type="match status" value="1"/>
</dbReference>
<comment type="subcellular location">
    <subcellularLocation>
        <location evidence="1">Cell membrane</location>
        <topology evidence="1">Peripheral membrane protein</topology>
    </subcellularLocation>
</comment>
<name>A0ABW9GXR7_9FIRM</name>
<keyword evidence="3" id="KW-1003">Cell membrane</keyword>
<dbReference type="PANTHER" id="PTHR42788:SF7">
    <property type="entry name" value="NITRATE ABC TRANSPORTER ATP-BINDING PROTEIN"/>
    <property type="match status" value="1"/>
</dbReference>
<evidence type="ECO:0000256" key="5">
    <source>
        <dbReference type="ARBA" id="ARBA00022840"/>
    </source>
</evidence>
<dbReference type="EMBL" id="JBJUVG010000003">
    <property type="protein sequence ID" value="MFM9413391.1"/>
    <property type="molecule type" value="Genomic_DNA"/>
</dbReference>
<accession>A0ABW9GXR7</accession>
<reference evidence="8 9" key="1">
    <citation type="journal article" date="2016" name="Int. J. Syst. Evol. Microbiol.">
        <title>Peptococcus simiae sp. nov., isolated from rhesus macaque faeces and emended description of the genus Peptococcus.</title>
        <authorList>
            <person name="Shkoporov A.N."/>
            <person name="Efimov B.A."/>
            <person name="Kondova I."/>
            <person name="Ouwerling B."/>
            <person name="Chaplin A.V."/>
            <person name="Shcherbakova V.A."/>
            <person name="Langermans J.A.M."/>
        </authorList>
    </citation>
    <scope>NUCLEOTIDE SEQUENCE [LARGE SCALE GENOMIC DNA]</scope>
    <source>
        <strain evidence="8 9">M108</strain>
    </source>
</reference>
<dbReference type="PROSITE" id="PS50893">
    <property type="entry name" value="ABC_TRANSPORTER_2"/>
    <property type="match status" value="1"/>
</dbReference>
<dbReference type="InterPro" id="IPR017871">
    <property type="entry name" value="ABC_transporter-like_CS"/>
</dbReference>
<dbReference type="InterPro" id="IPR050166">
    <property type="entry name" value="ABC_transporter_ATP-bind"/>
</dbReference>
<evidence type="ECO:0000259" key="7">
    <source>
        <dbReference type="PROSITE" id="PS50893"/>
    </source>
</evidence>
<dbReference type="RefSeq" id="WP_408977008.1">
    <property type="nucleotide sequence ID" value="NZ_JBJUVG010000003.1"/>
</dbReference>
<dbReference type="SUPFAM" id="SSF52540">
    <property type="entry name" value="P-loop containing nucleoside triphosphate hydrolases"/>
    <property type="match status" value="1"/>
</dbReference>
<keyword evidence="2" id="KW-0813">Transport</keyword>
<protein>
    <submittedName>
        <fullName evidence="8">ABC transporter ATP-binding protein</fullName>
    </submittedName>
</protein>
<proteinExistence type="predicted"/>
<evidence type="ECO:0000313" key="9">
    <source>
        <dbReference type="Proteomes" id="UP001631949"/>
    </source>
</evidence>
<keyword evidence="5 8" id="KW-0067">ATP-binding</keyword>
<evidence type="ECO:0000256" key="3">
    <source>
        <dbReference type="ARBA" id="ARBA00022475"/>
    </source>
</evidence>
<gene>
    <name evidence="8" type="ORF">ACKQTC_03320</name>
</gene>
<evidence type="ECO:0000256" key="2">
    <source>
        <dbReference type="ARBA" id="ARBA00022448"/>
    </source>
</evidence>
<dbReference type="GO" id="GO:0005524">
    <property type="term" value="F:ATP binding"/>
    <property type="evidence" value="ECO:0007669"/>
    <property type="project" value="UniProtKB-KW"/>
</dbReference>
<evidence type="ECO:0000256" key="4">
    <source>
        <dbReference type="ARBA" id="ARBA00022741"/>
    </source>
</evidence>
<dbReference type="Gene3D" id="3.40.50.300">
    <property type="entry name" value="P-loop containing nucleotide triphosphate hydrolases"/>
    <property type="match status" value="1"/>
</dbReference>
<keyword evidence="9" id="KW-1185">Reference proteome</keyword>
<dbReference type="InterPro" id="IPR003439">
    <property type="entry name" value="ABC_transporter-like_ATP-bd"/>
</dbReference>
<evidence type="ECO:0000313" key="8">
    <source>
        <dbReference type="EMBL" id="MFM9413391.1"/>
    </source>
</evidence>
<dbReference type="Pfam" id="PF00005">
    <property type="entry name" value="ABC_tran"/>
    <property type="match status" value="1"/>
</dbReference>
<dbReference type="PANTHER" id="PTHR42788">
    <property type="entry name" value="TAURINE IMPORT ATP-BINDING PROTEIN-RELATED"/>
    <property type="match status" value="1"/>
</dbReference>
<keyword evidence="6" id="KW-0472">Membrane</keyword>
<evidence type="ECO:0000256" key="1">
    <source>
        <dbReference type="ARBA" id="ARBA00004202"/>
    </source>
</evidence>
<feature type="domain" description="ABC transporter" evidence="7">
    <location>
        <begin position="2"/>
        <end position="249"/>
    </location>
</feature>
<dbReference type="InterPro" id="IPR027417">
    <property type="entry name" value="P-loop_NTPase"/>
</dbReference>
<dbReference type="InterPro" id="IPR003593">
    <property type="entry name" value="AAA+_ATPase"/>
</dbReference>
<evidence type="ECO:0000256" key="6">
    <source>
        <dbReference type="ARBA" id="ARBA00023136"/>
    </source>
</evidence>
<sequence>MLVLNDIYKSFPKADGNPIQVLRGLDLTVETGEFVTVLGNNGAGKSTLFNIIGGALWPNRGKITLNDRDITFLPEHKRSHFIGRVFQNPQMGTAPNLTVAENLALAYGRQNRKLFNRAITKDLRRIFAEKLSEAGMGLEDKLDNRMNELSGGQSQVVALIMSTLRPPQLLLLDEHTAALDPQIAKDVLDFTCRLAERDKLTVIMITHNLQDAIDIGDRLIMLDKGKIAHIFAAEEKKALVPDDLRKLYHIP</sequence>
<keyword evidence="4" id="KW-0547">Nucleotide-binding</keyword>